<dbReference type="GO" id="GO:0005886">
    <property type="term" value="C:plasma membrane"/>
    <property type="evidence" value="ECO:0007669"/>
    <property type="project" value="UniProtKB-SubCell"/>
</dbReference>
<evidence type="ECO:0000256" key="9">
    <source>
        <dbReference type="ARBA" id="ARBA00023136"/>
    </source>
</evidence>
<organism evidence="13 14">
    <name type="scientific">Isosphaera pallida (strain ATCC 43644 / DSM 9630 / IS1B)</name>
    <dbReference type="NCBI Taxonomy" id="575540"/>
    <lineage>
        <taxon>Bacteria</taxon>
        <taxon>Pseudomonadati</taxon>
        <taxon>Planctomycetota</taxon>
        <taxon>Planctomycetia</taxon>
        <taxon>Isosphaerales</taxon>
        <taxon>Isosphaeraceae</taxon>
        <taxon>Isosphaera</taxon>
    </lineage>
</organism>
<evidence type="ECO:0000256" key="8">
    <source>
        <dbReference type="ARBA" id="ARBA00023065"/>
    </source>
</evidence>
<keyword evidence="8" id="KW-0406">Ion transport</keyword>
<dbReference type="GO" id="GO:0006814">
    <property type="term" value="P:sodium ion transport"/>
    <property type="evidence" value="ECO:0007669"/>
    <property type="project" value="UniProtKB-KW"/>
</dbReference>
<evidence type="ECO:0000256" key="10">
    <source>
        <dbReference type="ARBA" id="ARBA00023201"/>
    </source>
</evidence>
<reference key="1">
    <citation type="submission" date="2010-11" db="EMBL/GenBank/DDBJ databases">
        <title>The complete sequence of chromosome of Isophaera pallida ATCC 43644.</title>
        <authorList>
            <consortium name="US DOE Joint Genome Institute (JGI-PGF)"/>
            <person name="Lucas S."/>
            <person name="Copeland A."/>
            <person name="Lapidus A."/>
            <person name="Bruce D."/>
            <person name="Goodwin L."/>
            <person name="Pitluck S."/>
            <person name="Kyrpides N."/>
            <person name="Mavromatis K."/>
            <person name="Pagani I."/>
            <person name="Ivanova N."/>
            <person name="Saunders E."/>
            <person name="Brettin T."/>
            <person name="Detter J.C."/>
            <person name="Han C."/>
            <person name="Tapia R."/>
            <person name="Land M."/>
            <person name="Hauser L."/>
            <person name="Markowitz V."/>
            <person name="Cheng J.-F."/>
            <person name="Hugenholtz P."/>
            <person name="Woyke T."/>
            <person name="Wu D."/>
            <person name="Eisen J.A."/>
        </authorList>
    </citation>
    <scope>NUCLEOTIDE SEQUENCE</scope>
    <source>
        <strain>ATCC 43644</strain>
    </source>
</reference>
<dbReference type="HOGENOM" id="CLU_018808_11_4_0"/>
<dbReference type="PANTHER" id="PTHR42985:SF47">
    <property type="entry name" value="INTEGRAL MEMBRANE TRANSPORT PROTEIN"/>
    <property type="match status" value="1"/>
</dbReference>
<feature type="transmembrane region" description="Helical" evidence="12">
    <location>
        <begin position="329"/>
        <end position="351"/>
    </location>
</feature>
<dbReference type="InterPro" id="IPR038377">
    <property type="entry name" value="Na/Glc_symporter_sf"/>
</dbReference>
<feature type="transmembrane region" description="Helical" evidence="12">
    <location>
        <begin position="45"/>
        <end position="65"/>
    </location>
</feature>
<dbReference type="PROSITE" id="PS50283">
    <property type="entry name" value="NA_SOLUT_SYMP_3"/>
    <property type="match status" value="1"/>
</dbReference>
<reference evidence="13 14" key="2">
    <citation type="journal article" date="2011" name="Stand. Genomic Sci.">
        <title>Complete genome sequence of Isosphaera pallida type strain (IS1B).</title>
        <authorList>
            <consortium name="US DOE Joint Genome Institute (JGI-PGF)"/>
            <person name="Goker M."/>
            <person name="Cleland D."/>
            <person name="Saunders E."/>
            <person name="Lapidus A."/>
            <person name="Nolan M."/>
            <person name="Lucas S."/>
            <person name="Hammon N."/>
            <person name="Deshpande S."/>
            <person name="Cheng J.F."/>
            <person name="Tapia R."/>
            <person name="Han C."/>
            <person name="Goodwin L."/>
            <person name="Pitluck S."/>
            <person name="Liolios K."/>
            <person name="Pagani I."/>
            <person name="Ivanova N."/>
            <person name="Mavromatis K."/>
            <person name="Pati A."/>
            <person name="Chen A."/>
            <person name="Palaniappan K."/>
            <person name="Land M."/>
            <person name="Hauser L."/>
            <person name="Chang Y.J."/>
            <person name="Jeffries C.D."/>
            <person name="Detter J.C."/>
            <person name="Beck B."/>
            <person name="Woyke T."/>
            <person name="Bristow J."/>
            <person name="Eisen J.A."/>
            <person name="Markowitz V."/>
            <person name="Hugenholtz P."/>
            <person name="Kyrpides N.C."/>
            <person name="Klenk H.P."/>
        </authorList>
    </citation>
    <scope>NUCLEOTIDE SEQUENCE [LARGE SCALE GENOMIC DNA]</scope>
    <source>
        <strain evidence="14">ATCC 43644 / DSM 9630 / IS1B</strain>
    </source>
</reference>
<feature type="transmembrane region" description="Helical" evidence="12">
    <location>
        <begin position="230"/>
        <end position="246"/>
    </location>
</feature>
<comment type="subcellular location">
    <subcellularLocation>
        <location evidence="1">Cell membrane</location>
        <topology evidence="1">Multi-pass membrane protein</topology>
    </subcellularLocation>
</comment>
<dbReference type="NCBIfam" id="TIGR00813">
    <property type="entry name" value="sss"/>
    <property type="match status" value="1"/>
</dbReference>
<evidence type="ECO:0000256" key="5">
    <source>
        <dbReference type="ARBA" id="ARBA00022692"/>
    </source>
</evidence>
<dbReference type="InParanoid" id="E8R578"/>
<keyword evidence="5 12" id="KW-0812">Transmembrane</keyword>
<dbReference type="STRING" id="575540.Isop_3269"/>
<keyword evidence="14" id="KW-1185">Reference proteome</keyword>
<evidence type="ECO:0000313" key="13">
    <source>
        <dbReference type="EMBL" id="ADV63831.1"/>
    </source>
</evidence>
<keyword evidence="7" id="KW-0915">Sodium</keyword>
<evidence type="ECO:0000256" key="11">
    <source>
        <dbReference type="RuleBase" id="RU362091"/>
    </source>
</evidence>
<feature type="transmembrane region" description="Helical" evidence="12">
    <location>
        <begin position="154"/>
        <end position="173"/>
    </location>
</feature>
<protein>
    <submittedName>
        <fullName evidence="13">SSS sodium solute transporter superfamily</fullName>
    </submittedName>
</protein>
<dbReference type="RefSeq" id="WP_013566119.1">
    <property type="nucleotide sequence ID" value="NC_014962.1"/>
</dbReference>
<feature type="transmembrane region" description="Helical" evidence="12">
    <location>
        <begin position="185"/>
        <end position="210"/>
    </location>
</feature>
<dbReference type="PANTHER" id="PTHR42985">
    <property type="entry name" value="SODIUM-COUPLED MONOCARBOXYLATE TRANSPORTER"/>
    <property type="match status" value="1"/>
</dbReference>
<gene>
    <name evidence="13" type="ordered locus">Isop_3269</name>
</gene>
<dbReference type="Gene3D" id="1.20.1730.10">
    <property type="entry name" value="Sodium/glucose cotransporter"/>
    <property type="match status" value="1"/>
</dbReference>
<dbReference type="Proteomes" id="UP000008631">
    <property type="component" value="Chromosome"/>
</dbReference>
<dbReference type="eggNOG" id="COG0591">
    <property type="taxonomic scope" value="Bacteria"/>
</dbReference>
<evidence type="ECO:0000313" key="14">
    <source>
        <dbReference type="Proteomes" id="UP000008631"/>
    </source>
</evidence>
<keyword evidence="10" id="KW-0739">Sodium transport</keyword>
<dbReference type="AlphaFoldDB" id="E8R578"/>
<feature type="transmembrane region" description="Helical" evidence="12">
    <location>
        <begin position="434"/>
        <end position="452"/>
    </location>
</feature>
<dbReference type="GO" id="GO:0015293">
    <property type="term" value="F:symporter activity"/>
    <property type="evidence" value="ECO:0007669"/>
    <property type="project" value="TreeGrafter"/>
</dbReference>
<evidence type="ECO:0000256" key="6">
    <source>
        <dbReference type="ARBA" id="ARBA00022989"/>
    </source>
</evidence>
<feature type="transmembrane region" description="Helical" evidence="12">
    <location>
        <begin position="77"/>
        <end position="96"/>
    </location>
</feature>
<name>E8R578_ISOPI</name>
<evidence type="ECO:0000256" key="3">
    <source>
        <dbReference type="ARBA" id="ARBA00022448"/>
    </source>
</evidence>
<dbReference type="InterPro" id="IPR051163">
    <property type="entry name" value="Sodium:Solute_Symporter_SSF"/>
</dbReference>
<dbReference type="EMBL" id="CP002353">
    <property type="protein sequence ID" value="ADV63831.1"/>
    <property type="molecule type" value="Genomic_DNA"/>
</dbReference>
<dbReference type="InterPro" id="IPR001734">
    <property type="entry name" value="Na/solute_symporter"/>
</dbReference>
<evidence type="ECO:0000256" key="7">
    <source>
        <dbReference type="ARBA" id="ARBA00023053"/>
    </source>
</evidence>
<feature type="transmembrane region" description="Helical" evidence="12">
    <location>
        <begin position="267"/>
        <end position="296"/>
    </location>
</feature>
<keyword evidence="9 12" id="KW-0472">Membrane</keyword>
<keyword evidence="3" id="KW-0813">Transport</keyword>
<comment type="similarity">
    <text evidence="2 11">Belongs to the sodium:solute symporter (SSF) (TC 2.A.21) family.</text>
</comment>
<evidence type="ECO:0000256" key="4">
    <source>
        <dbReference type="ARBA" id="ARBA00022475"/>
    </source>
</evidence>
<dbReference type="CDD" id="cd11493">
    <property type="entry name" value="SLC5sbd_NIS-like_u1"/>
    <property type="match status" value="1"/>
</dbReference>
<feature type="transmembrane region" description="Helical" evidence="12">
    <location>
        <begin position="6"/>
        <end position="24"/>
    </location>
</feature>
<feature type="transmembrane region" description="Helical" evidence="12">
    <location>
        <begin position="405"/>
        <end position="427"/>
    </location>
</feature>
<evidence type="ECO:0000256" key="2">
    <source>
        <dbReference type="ARBA" id="ARBA00006434"/>
    </source>
</evidence>
<sequence length="492" mass="50580">MTSIDLVIVAVYVVGCTVLGAWLGRSTATQGLQGYFLGARAAPTWAIMLSIVATETSTVTFLSLPGAAYKEGGDLRYLQLTIGYILGRFLVAGVLLPAYFRGEIYSAYEVLGQRFGGSVKTVASLMFLTMRSLGDGLRLALTSQVIHLLTGLDMTASILVMGGATILYTYLGGMTAVIWTDVIQFVVYILGGGLALGILTQAVGGFEAIILAEPEKFRVFHLNFAWSDPFNLWAGIGGGMVLSMATHGTDQLMVQRYLAARGPRQAAAALITSGFVVAGQFALFLVIGVALAAYFASDPALAVTAPAKADAAFATFLTSPAMPTGVRGVIVAALIAAAMSTLSSSLTASSASTVSDLILPCLHPEARRSKTVLRLSMGLTVVWGLVQVGIGWACVDIRSQAIDNVLAIASLGAGLILGLFLLGTFVVPAGPRAALIGLLTGAAVIFGAKFGLDLAFPWFAPLGAGTVFLVGGLLAGPGGSPPGSSSSPGGTA</sequence>
<evidence type="ECO:0000256" key="12">
    <source>
        <dbReference type="SAM" id="Phobius"/>
    </source>
</evidence>
<keyword evidence="4" id="KW-1003">Cell membrane</keyword>
<keyword evidence="6 12" id="KW-1133">Transmembrane helix</keyword>
<accession>E8R578</accession>
<evidence type="ECO:0000256" key="1">
    <source>
        <dbReference type="ARBA" id="ARBA00004651"/>
    </source>
</evidence>
<feature type="transmembrane region" description="Helical" evidence="12">
    <location>
        <begin position="372"/>
        <end position="393"/>
    </location>
</feature>
<proteinExistence type="inferred from homology"/>
<dbReference type="KEGG" id="ipa:Isop_3269"/>
<dbReference type="Pfam" id="PF00474">
    <property type="entry name" value="SSF"/>
    <property type="match status" value="1"/>
</dbReference>